<sequence length="99" mass="11187">MAVARAVAEKCTLTNTVKPFPYQVAGHLATGGFKLTEDGCVLKPVQRPPKGEREVVFYETVFNEKEERDVILQLRRLLPHYYGIVELDILIPSVCNENI</sequence>
<dbReference type="SUPFAM" id="SSF56104">
    <property type="entry name" value="SAICAR synthase-like"/>
    <property type="match status" value="1"/>
</dbReference>
<dbReference type="AlphaFoldDB" id="A0A9X0CHZ6"/>
<keyword evidence="2" id="KW-1185">Reference proteome</keyword>
<organism evidence="1 2">
    <name type="scientific">Desmophyllum pertusum</name>
    <dbReference type="NCBI Taxonomy" id="174260"/>
    <lineage>
        <taxon>Eukaryota</taxon>
        <taxon>Metazoa</taxon>
        <taxon>Cnidaria</taxon>
        <taxon>Anthozoa</taxon>
        <taxon>Hexacorallia</taxon>
        <taxon>Scleractinia</taxon>
        <taxon>Caryophylliina</taxon>
        <taxon>Caryophylliidae</taxon>
        <taxon>Desmophyllum</taxon>
    </lineage>
</organism>
<reference evidence="1" key="1">
    <citation type="submission" date="2023-01" db="EMBL/GenBank/DDBJ databases">
        <title>Genome assembly of the deep-sea coral Lophelia pertusa.</title>
        <authorList>
            <person name="Herrera S."/>
            <person name="Cordes E."/>
        </authorList>
    </citation>
    <scope>NUCLEOTIDE SEQUENCE</scope>
    <source>
        <strain evidence="1">USNM1676648</strain>
        <tissue evidence="1">Polyp</tissue>
    </source>
</reference>
<proteinExistence type="predicted"/>
<dbReference type="OrthoDB" id="338650at2759"/>
<gene>
    <name evidence="1" type="ORF">OS493_007897</name>
</gene>
<evidence type="ECO:0000313" key="2">
    <source>
        <dbReference type="Proteomes" id="UP001163046"/>
    </source>
</evidence>
<evidence type="ECO:0000313" key="1">
    <source>
        <dbReference type="EMBL" id="KAJ7337744.1"/>
    </source>
</evidence>
<dbReference type="Proteomes" id="UP001163046">
    <property type="component" value="Unassembled WGS sequence"/>
</dbReference>
<accession>A0A9X0CHZ6</accession>
<comment type="caution">
    <text evidence="1">The sequence shown here is derived from an EMBL/GenBank/DDBJ whole genome shotgun (WGS) entry which is preliminary data.</text>
</comment>
<name>A0A9X0CHZ6_9CNID</name>
<protein>
    <submittedName>
        <fullName evidence="1">Uncharacterized protein</fullName>
    </submittedName>
</protein>
<dbReference type="EMBL" id="MU827780">
    <property type="protein sequence ID" value="KAJ7337744.1"/>
    <property type="molecule type" value="Genomic_DNA"/>
</dbReference>